<evidence type="ECO:0000256" key="3">
    <source>
        <dbReference type="ARBA" id="ARBA00023239"/>
    </source>
</evidence>
<dbReference type="Pfam" id="PF02621">
    <property type="entry name" value="VitK2_biosynth"/>
    <property type="match status" value="1"/>
</dbReference>
<dbReference type="SUPFAM" id="SSF53850">
    <property type="entry name" value="Periplasmic binding protein-like II"/>
    <property type="match status" value="1"/>
</dbReference>
<feature type="non-terminal residue" evidence="4">
    <location>
        <position position="1"/>
    </location>
</feature>
<dbReference type="PANTHER" id="PTHR37167:SF1">
    <property type="entry name" value="1,4-DIHYDROXY-6-NAPHTOATE SYNTHASE"/>
    <property type="match status" value="1"/>
</dbReference>
<dbReference type="GO" id="GO:0009234">
    <property type="term" value="P:menaquinone biosynthetic process"/>
    <property type="evidence" value="ECO:0007669"/>
    <property type="project" value="UniProtKB-UniPathway"/>
</dbReference>
<protein>
    <submittedName>
        <fullName evidence="4">1,4-dihydroxy-6-naphthoate synthase</fullName>
    </submittedName>
</protein>
<dbReference type="Proteomes" id="UP000885690">
    <property type="component" value="Unassembled WGS sequence"/>
</dbReference>
<dbReference type="UniPathway" id="UPA00079"/>
<accession>A0A7C0Y8X9</accession>
<name>A0A7C0Y8X9_9BACT</name>
<gene>
    <name evidence="4" type="ORF">ENF32_05620</name>
</gene>
<evidence type="ECO:0000256" key="2">
    <source>
        <dbReference type="ARBA" id="ARBA00022428"/>
    </source>
</evidence>
<dbReference type="EMBL" id="DQWS01000211">
    <property type="protein sequence ID" value="HDD53529.1"/>
    <property type="molecule type" value="Genomic_DNA"/>
</dbReference>
<dbReference type="CDD" id="cd13635">
    <property type="entry name" value="PBP2_Ttha1568_Mqnd"/>
    <property type="match status" value="1"/>
</dbReference>
<comment type="caution">
    <text evidence="4">The sequence shown here is derived from an EMBL/GenBank/DDBJ whole genome shotgun (WGS) entry which is preliminary data.</text>
</comment>
<dbReference type="InterPro" id="IPR030869">
    <property type="entry name" value="MqnD"/>
</dbReference>
<dbReference type="InterPro" id="IPR003773">
    <property type="entry name" value="Menaquinone_biosynth"/>
</dbReference>
<organism evidence="4">
    <name type="scientific">Thermosulfidibacter takaii</name>
    <dbReference type="NCBI Taxonomy" id="412593"/>
    <lineage>
        <taxon>Bacteria</taxon>
        <taxon>Pseudomonadati</taxon>
        <taxon>Thermosulfidibacterota</taxon>
        <taxon>Thermosulfidibacteria</taxon>
        <taxon>Thermosulfidibacterales</taxon>
        <taxon>Thermosulfidibacteraceae</taxon>
    </lineage>
</organism>
<dbReference type="GO" id="GO:0016829">
    <property type="term" value="F:lyase activity"/>
    <property type="evidence" value="ECO:0007669"/>
    <property type="project" value="UniProtKB-KW"/>
</dbReference>
<dbReference type="Gene3D" id="3.40.190.10">
    <property type="entry name" value="Periplasmic binding protein-like II"/>
    <property type="match status" value="2"/>
</dbReference>
<evidence type="ECO:0000256" key="1">
    <source>
        <dbReference type="ARBA" id="ARBA00004863"/>
    </source>
</evidence>
<proteinExistence type="inferred from homology"/>
<dbReference type="HAMAP" id="MF_00996">
    <property type="entry name" value="MqnD"/>
    <property type="match status" value="1"/>
</dbReference>
<comment type="pathway">
    <text evidence="1">Quinol/quinone metabolism; menaquinone biosynthesis.</text>
</comment>
<evidence type="ECO:0000313" key="4">
    <source>
        <dbReference type="EMBL" id="HDD53529.1"/>
    </source>
</evidence>
<keyword evidence="2" id="KW-0474">Menaquinone biosynthesis</keyword>
<reference evidence="4" key="1">
    <citation type="journal article" date="2020" name="mSystems">
        <title>Genome- and Community-Level Interaction Insights into Carbon Utilization and Element Cycling Functions of Hydrothermarchaeota in Hydrothermal Sediment.</title>
        <authorList>
            <person name="Zhou Z."/>
            <person name="Liu Y."/>
            <person name="Xu W."/>
            <person name="Pan J."/>
            <person name="Luo Z.H."/>
            <person name="Li M."/>
        </authorList>
    </citation>
    <scope>NUCLEOTIDE SEQUENCE [LARGE SCALE GENOMIC DNA]</scope>
    <source>
        <strain evidence="4">HyVt-115</strain>
    </source>
</reference>
<dbReference type="AlphaFoldDB" id="A0A7C0Y8X9"/>
<keyword evidence="3" id="KW-0456">Lyase</keyword>
<sequence>LGFSPCPNDTFIFYALAQKRVRPPGLALDLVIRDVEELNSLVMRRALDVSKISFHTLGYILDTYVLLETGAALGRGCGPLLVTRFQQITMGKVKRVVVPGIHTTATLLLKILYPHVEDLVVMRYDQIMPALARGEAEVGLIIHEGRFTYPFYGLRRLADLGEEWEKKTGLPIPLGGIVAKRSLGSETIKTIQQAILESMKYTRNHPEEAWPYIKKHAQEMDDQVIQSHIDLYVNEYTCHLGEGGRKAVTKLLELARELEIIPPSVHGVFLEEREKG</sequence>
<dbReference type="PANTHER" id="PTHR37167">
    <property type="entry name" value="1,4-DIHYDROXY-6-NAPHTOATE SYNTHASE"/>
    <property type="match status" value="1"/>
</dbReference>